<dbReference type="Gene3D" id="1.10.1240.10">
    <property type="entry name" value="Methionine synthase domain"/>
    <property type="match status" value="1"/>
</dbReference>
<dbReference type="SUPFAM" id="SSF46955">
    <property type="entry name" value="Putative DNA-binding domain"/>
    <property type="match status" value="1"/>
</dbReference>
<dbReference type="PROSITE" id="PS50937">
    <property type="entry name" value="HTH_MERR_2"/>
    <property type="match status" value="1"/>
</dbReference>
<dbReference type="Pfam" id="PF02607">
    <property type="entry name" value="B12-binding_2"/>
    <property type="match status" value="1"/>
</dbReference>
<dbReference type="SMART" id="SM00422">
    <property type="entry name" value="HTH_MERR"/>
    <property type="match status" value="1"/>
</dbReference>
<dbReference type="InterPro" id="IPR003759">
    <property type="entry name" value="Cbl-bd_cap"/>
</dbReference>
<dbReference type="Gene3D" id="1.10.1660.10">
    <property type="match status" value="1"/>
</dbReference>
<sequence>MSFYSIKDLEQLSGIKAHTLRIWEQRYNFLKPKRTDTNIRFYDDSDLKLILNVALLKDNGFKISRIATMSEKEMGEEILHLTQKSLKYEEQIHAITLSMIEMDEAKFDKIISTNLLKIGFEATMINILYPFLSKLGVLWQTGSINPAQEHFISNLIRQKIVVAIDGQDAPPIDAPRFILYLPETELHEISLLFSAYLLKSRGMRVVYLGQSLPFHDLVSAHKVYQPQYMLTFLTTYPGSANVQEYIYRLSNTFPDTDLVLSGYQVIAQDLDLPSNVHLFTNMNQLVELIEQAKGLNDTAHRGNGMSHSR</sequence>
<comment type="caution">
    <text evidence="6">The sequence shown here is derived from an EMBL/GenBank/DDBJ whole genome shotgun (WGS) entry which is preliminary data.</text>
</comment>
<dbReference type="PANTHER" id="PTHR30204:SF69">
    <property type="entry name" value="MERR-FAMILY TRANSCRIPTIONAL REGULATOR"/>
    <property type="match status" value="1"/>
</dbReference>
<dbReference type="Proteomes" id="UP001168552">
    <property type="component" value="Unassembled WGS sequence"/>
</dbReference>
<evidence type="ECO:0000313" key="7">
    <source>
        <dbReference type="Proteomes" id="UP001168552"/>
    </source>
</evidence>
<feature type="domain" description="HTH merR-type" evidence="5">
    <location>
        <begin position="1"/>
        <end position="72"/>
    </location>
</feature>
<evidence type="ECO:0000256" key="2">
    <source>
        <dbReference type="ARBA" id="ARBA00023015"/>
    </source>
</evidence>
<dbReference type="InterPro" id="IPR036724">
    <property type="entry name" value="Cobalamin-bd_sf"/>
</dbReference>
<gene>
    <name evidence="6" type="ORF">QWY31_08400</name>
</gene>
<dbReference type="InterPro" id="IPR036594">
    <property type="entry name" value="Meth_synthase_dom"/>
</dbReference>
<dbReference type="Gene3D" id="3.40.50.280">
    <property type="entry name" value="Cobalamin-binding domain"/>
    <property type="match status" value="1"/>
</dbReference>
<proteinExistence type="predicted"/>
<keyword evidence="4" id="KW-0804">Transcription</keyword>
<evidence type="ECO:0000256" key="1">
    <source>
        <dbReference type="ARBA" id="ARBA00022491"/>
    </source>
</evidence>
<keyword evidence="1" id="KW-0678">Repressor</keyword>
<dbReference type="RefSeq" id="WP_320004051.1">
    <property type="nucleotide sequence ID" value="NZ_JAUHJS010000004.1"/>
</dbReference>
<dbReference type="PANTHER" id="PTHR30204">
    <property type="entry name" value="REDOX-CYCLING DRUG-SENSING TRANSCRIPTIONAL ACTIVATOR SOXR"/>
    <property type="match status" value="1"/>
</dbReference>
<keyword evidence="7" id="KW-1185">Reference proteome</keyword>
<accession>A0ABT8F565</accession>
<evidence type="ECO:0000259" key="5">
    <source>
        <dbReference type="PROSITE" id="PS50937"/>
    </source>
</evidence>
<evidence type="ECO:0000313" key="6">
    <source>
        <dbReference type="EMBL" id="MDN4165518.1"/>
    </source>
</evidence>
<dbReference type="Pfam" id="PF13411">
    <property type="entry name" value="MerR_1"/>
    <property type="match status" value="1"/>
</dbReference>
<dbReference type="InterPro" id="IPR000551">
    <property type="entry name" value="MerR-type_HTH_dom"/>
</dbReference>
<dbReference type="EMBL" id="JAUHJS010000004">
    <property type="protein sequence ID" value="MDN4165518.1"/>
    <property type="molecule type" value="Genomic_DNA"/>
</dbReference>
<evidence type="ECO:0000256" key="3">
    <source>
        <dbReference type="ARBA" id="ARBA00023125"/>
    </source>
</evidence>
<dbReference type="CDD" id="cd01104">
    <property type="entry name" value="HTH_MlrA-CarA"/>
    <property type="match status" value="1"/>
</dbReference>
<reference evidence="6" key="1">
    <citation type="submission" date="2023-06" db="EMBL/GenBank/DDBJ databases">
        <title>Cytophagales bacterium Strain LB-30, isolated from soil.</title>
        <authorList>
            <person name="Liu B."/>
        </authorList>
    </citation>
    <scope>NUCLEOTIDE SEQUENCE</scope>
    <source>
        <strain evidence="6">LB-30</strain>
    </source>
</reference>
<keyword evidence="2" id="KW-0805">Transcription regulation</keyword>
<evidence type="ECO:0000256" key="4">
    <source>
        <dbReference type="ARBA" id="ARBA00023163"/>
    </source>
</evidence>
<protein>
    <submittedName>
        <fullName evidence="6">MerR family transcriptional regulator</fullName>
    </submittedName>
</protein>
<organism evidence="6 7">
    <name type="scientific">Shiella aurantiaca</name>
    <dbReference type="NCBI Taxonomy" id="3058365"/>
    <lineage>
        <taxon>Bacteria</taxon>
        <taxon>Pseudomonadati</taxon>
        <taxon>Bacteroidota</taxon>
        <taxon>Cytophagia</taxon>
        <taxon>Cytophagales</taxon>
        <taxon>Shiellaceae</taxon>
        <taxon>Shiella</taxon>
    </lineage>
</organism>
<keyword evidence="3" id="KW-0238">DNA-binding</keyword>
<dbReference type="SUPFAM" id="SSF52242">
    <property type="entry name" value="Cobalamin (vitamin B12)-binding domain"/>
    <property type="match status" value="1"/>
</dbReference>
<dbReference type="InterPro" id="IPR047057">
    <property type="entry name" value="MerR_fam"/>
</dbReference>
<name>A0ABT8F565_9BACT</name>
<dbReference type="InterPro" id="IPR009061">
    <property type="entry name" value="DNA-bd_dom_put_sf"/>
</dbReference>